<dbReference type="AlphaFoldDB" id="A0AA48GS12"/>
<dbReference type="InterPro" id="IPR050272">
    <property type="entry name" value="Isochorismatase-like_hydrls"/>
</dbReference>
<evidence type="ECO:0000256" key="1">
    <source>
        <dbReference type="ARBA" id="ARBA00022801"/>
    </source>
</evidence>
<dbReference type="RefSeq" id="WP_316410863.1">
    <property type="nucleotide sequence ID" value="NZ_AP027081.1"/>
</dbReference>
<reference evidence="4" key="1">
    <citation type="journal article" date="2023" name="Int. J. Syst. Evol. Microbiol.">
        <title>Mesoterricola silvestris gen. nov., sp. nov., Mesoterricola sediminis sp. nov., Geothrix oryzae sp. nov., Geothrix edaphica sp. nov., Geothrix rubra sp. nov., and Geothrix limicola sp. nov., six novel members of Acidobacteriota isolated from soils.</title>
        <authorList>
            <person name="Itoh H."/>
            <person name="Sugisawa Y."/>
            <person name="Mise K."/>
            <person name="Xu Z."/>
            <person name="Kuniyasu M."/>
            <person name="Ushijima N."/>
            <person name="Kawano K."/>
            <person name="Kobayashi E."/>
            <person name="Shiratori Y."/>
            <person name="Masuda Y."/>
            <person name="Senoo K."/>
        </authorList>
    </citation>
    <scope>NUCLEOTIDE SEQUENCE</scope>
    <source>
        <strain evidence="4">W786</strain>
    </source>
</reference>
<protein>
    <submittedName>
        <fullName evidence="4">Isochorismatase family protein YrdC</fullName>
    </submittedName>
</protein>
<evidence type="ECO:0000256" key="2">
    <source>
        <dbReference type="SAM" id="MobiDB-lite"/>
    </source>
</evidence>
<feature type="domain" description="Isochorismatase-like" evidence="3">
    <location>
        <begin position="8"/>
        <end position="176"/>
    </location>
</feature>
<dbReference type="PANTHER" id="PTHR43540:SF1">
    <property type="entry name" value="ISOCHORISMATASE HYDROLASE"/>
    <property type="match status" value="1"/>
</dbReference>
<organism evidence="4 5">
    <name type="scientific">Mesoterricola sediminis</name>
    <dbReference type="NCBI Taxonomy" id="2927980"/>
    <lineage>
        <taxon>Bacteria</taxon>
        <taxon>Pseudomonadati</taxon>
        <taxon>Acidobacteriota</taxon>
        <taxon>Holophagae</taxon>
        <taxon>Holophagales</taxon>
        <taxon>Holophagaceae</taxon>
        <taxon>Mesoterricola</taxon>
    </lineage>
</organism>
<gene>
    <name evidence="4" type="primary">yrdC_1</name>
    <name evidence="4" type="ORF">METESE_00620</name>
</gene>
<dbReference type="SUPFAM" id="SSF52499">
    <property type="entry name" value="Isochorismatase-like hydrolases"/>
    <property type="match status" value="1"/>
</dbReference>
<dbReference type="CDD" id="cd01014">
    <property type="entry name" value="nicotinamidase_related"/>
    <property type="match status" value="1"/>
</dbReference>
<keyword evidence="5" id="KW-1185">Reference proteome</keyword>
<feature type="compositionally biased region" description="Basic and acidic residues" evidence="2">
    <location>
        <begin position="55"/>
        <end position="74"/>
    </location>
</feature>
<keyword evidence="1" id="KW-0378">Hydrolase</keyword>
<dbReference type="PANTHER" id="PTHR43540">
    <property type="entry name" value="PEROXYUREIDOACRYLATE/UREIDOACRYLATE AMIDOHYDROLASE-RELATED"/>
    <property type="match status" value="1"/>
</dbReference>
<dbReference type="Gene3D" id="3.40.50.850">
    <property type="entry name" value="Isochorismatase-like"/>
    <property type="match status" value="1"/>
</dbReference>
<accession>A0AA48GS12</accession>
<evidence type="ECO:0000313" key="5">
    <source>
        <dbReference type="Proteomes" id="UP001228113"/>
    </source>
</evidence>
<dbReference type="InterPro" id="IPR000868">
    <property type="entry name" value="Isochorismatase-like_dom"/>
</dbReference>
<dbReference type="InterPro" id="IPR036380">
    <property type="entry name" value="Isochorismatase-like_sf"/>
</dbReference>
<dbReference type="GO" id="GO:0016787">
    <property type="term" value="F:hydrolase activity"/>
    <property type="evidence" value="ECO:0007669"/>
    <property type="project" value="UniProtKB-KW"/>
</dbReference>
<dbReference type="Pfam" id="PF00857">
    <property type="entry name" value="Isochorismatase"/>
    <property type="match status" value="1"/>
</dbReference>
<feature type="region of interest" description="Disordered" evidence="2">
    <location>
        <begin position="55"/>
        <end position="75"/>
    </location>
</feature>
<dbReference type="KEGG" id="msea:METESE_00620"/>
<name>A0AA48GS12_9BACT</name>
<sequence>MSMLPRTTALLLVDVQKAWDDPFWGERCNPDAEANQLALAEAFRRQGLEVVHVRHDSRDPDSPLHPDEPGHAFKEATAPLPGEAQFRKSAHCAFVGTGLEAHLRARGVDRLVIAGFTTCHCVSTTARLSCDLGFKTVVAGDACAAFALEGPDGAAIPAQVLHDLALAELHGEFAMVLPTEALLQLL</sequence>
<proteinExistence type="predicted"/>
<evidence type="ECO:0000259" key="3">
    <source>
        <dbReference type="Pfam" id="PF00857"/>
    </source>
</evidence>
<dbReference type="Proteomes" id="UP001228113">
    <property type="component" value="Chromosome"/>
</dbReference>
<dbReference type="EMBL" id="AP027081">
    <property type="protein sequence ID" value="BDU75104.1"/>
    <property type="molecule type" value="Genomic_DNA"/>
</dbReference>
<evidence type="ECO:0000313" key="4">
    <source>
        <dbReference type="EMBL" id="BDU75104.1"/>
    </source>
</evidence>